<keyword evidence="2" id="KW-1185">Reference proteome</keyword>
<name>A0A255DH63_9MYCO</name>
<dbReference type="AlphaFoldDB" id="A0A255DH63"/>
<comment type="caution">
    <text evidence="1">The sequence shown here is derived from an EMBL/GenBank/DDBJ whole genome shotgun (WGS) entry which is preliminary data.</text>
</comment>
<proteinExistence type="predicted"/>
<dbReference type="OrthoDB" id="4624699at2"/>
<organism evidence="1 2">
    <name type="scientific">Mycolicibacterium sphagni</name>
    <dbReference type="NCBI Taxonomy" id="1786"/>
    <lineage>
        <taxon>Bacteria</taxon>
        <taxon>Bacillati</taxon>
        <taxon>Actinomycetota</taxon>
        <taxon>Actinomycetes</taxon>
        <taxon>Mycobacteriales</taxon>
        <taxon>Mycobacteriaceae</taxon>
        <taxon>Mycolicibacterium</taxon>
    </lineage>
</organism>
<evidence type="ECO:0000313" key="1">
    <source>
        <dbReference type="EMBL" id="OYN78716.1"/>
    </source>
</evidence>
<reference evidence="1 2" key="1">
    <citation type="submission" date="2017-07" db="EMBL/GenBank/DDBJ databases">
        <title>The new phylogeny of genus Mycobacterium.</title>
        <authorList>
            <person name="Tortoli E."/>
            <person name="Trovato A."/>
            <person name="Cirillo D.M."/>
        </authorList>
    </citation>
    <scope>NUCLEOTIDE SEQUENCE [LARGE SCALE GENOMIC DNA]</scope>
    <source>
        <strain evidence="1 2">ATCC 33027</strain>
    </source>
</reference>
<sequence>MTTMMNARREAQQAQFDWGCNRDGWEFEIHNETSVDLVPLYFGSSNLDRVDSPIKAGDIGYAKGIKSPLPPFLFDGPADADLAFRYESTSARIFIQGSADGTITRQTAQDNDQRMSVQFPHAPGDRRQIVVFRWPDLWGPNYNGWEFELTNTTGHDLIYVPDITTNVASCPARIASGATGFLKGKRRTNGGPANCNFAYRHPDHAFDSGGIAIAATSDASRARITGNASGTTDIVYTADTAANVVQRVTYMQR</sequence>
<dbReference type="EMBL" id="NOZR01000011">
    <property type="protein sequence ID" value="OYN78716.1"/>
    <property type="molecule type" value="Genomic_DNA"/>
</dbReference>
<accession>A0A255DH63</accession>
<dbReference type="Proteomes" id="UP000216063">
    <property type="component" value="Unassembled WGS sequence"/>
</dbReference>
<protein>
    <submittedName>
        <fullName evidence="1">Uncharacterized protein</fullName>
    </submittedName>
</protein>
<gene>
    <name evidence="1" type="ORF">CG716_15065</name>
</gene>
<evidence type="ECO:0000313" key="2">
    <source>
        <dbReference type="Proteomes" id="UP000216063"/>
    </source>
</evidence>
<dbReference type="RefSeq" id="WP_094480919.1">
    <property type="nucleotide sequence ID" value="NZ_NOZR01000011.1"/>
</dbReference>